<protein>
    <submittedName>
        <fullName evidence="2">Acriflavine resistance protein B</fullName>
    </submittedName>
</protein>
<dbReference type="PANTHER" id="PTHR32063:SF0">
    <property type="entry name" value="SWARMING MOTILITY PROTEIN SWRC"/>
    <property type="match status" value="1"/>
</dbReference>
<name>A0A0C3NE61_9PORP</name>
<accession>A0A0C3NE61</accession>
<dbReference type="GO" id="GO:0005886">
    <property type="term" value="C:plasma membrane"/>
    <property type="evidence" value="ECO:0007669"/>
    <property type="project" value="TreeGrafter"/>
</dbReference>
<evidence type="ECO:0000256" key="1">
    <source>
        <dbReference type="SAM" id="Phobius"/>
    </source>
</evidence>
<dbReference type="Pfam" id="PF00873">
    <property type="entry name" value="ACR_tran"/>
    <property type="match status" value="1"/>
</dbReference>
<feature type="transmembrane region" description="Helical" evidence="1">
    <location>
        <begin position="867"/>
        <end position="885"/>
    </location>
</feature>
<dbReference type="InterPro" id="IPR001036">
    <property type="entry name" value="Acrflvin-R"/>
</dbReference>
<feature type="transmembrane region" description="Helical" evidence="1">
    <location>
        <begin position="405"/>
        <end position="430"/>
    </location>
</feature>
<organism evidence="2 3">
    <name type="scientific">Sanguibacteroides justesenii</name>
    <dbReference type="NCBI Taxonomy" id="1547597"/>
    <lineage>
        <taxon>Bacteria</taxon>
        <taxon>Pseudomonadati</taxon>
        <taxon>Bacteroidota</taxon>
        <taxon>Bacteroidia</taxon>
        <taxon>Bacteroidales</taxon>
        <taxon>Porphyromonadaceae</taxon>
        <taxon>Sanguibacteroides</taxon>
    </lineage>
</organism>
<keyword evidence="1" id="KW-1133">Transmembrane helix</keyword>
<dbReference type="InterPro" id="IPR027463">
    <property type="entry name" value="AcrB_DN_DC_subdom"/>
</dbReference>
<keyword evidence="1" id="KW-0812">Transmembrane</keyword>
<dbReference type="Gene3D" id="3.30.2090.10">
    <property type="entry name" value="Multidrug efflux transporter AcrB TolC docking domain, DN and DC subdomains"/>
    <property type="match status" value="2"/>
</dbReference>
<comment type="caution">
    <text evidence="2">The sequence shown here is derived from an EMBL/GenBank/DDBJ whole genome shotgun (WGS) entry which is preliminary data.</text>
</comment>
<dbReference type="Gene3D" id="3.30.70.1320">
    <property type="entry name" value="Multidrug efflux transporter AcrB pore domain like"/>
    <property type="match status" value="1"/>
</dbReference>
<dbReference type="GO" id="GO:0042910">
    <property type="term" value="F:xenobiotic transmembrane transporter activity"/>
    <property type="evidence" value="ECO:0007669"/>
    <property type="project" value="TreeGrafter"/>
</dbReference>
<reference evidence="2 3" key="1">
    <citation type="submission" date="2014-07" db="EMBL/GenBank/DDBJ databases">
        <title>Porphyromonadaceae bacterium OUH 308042 = ATCC BAA-2681 = DSM 28342 draft genome.</title>
        <authorList>
            <person name="Sydenham T.V."/>
            <person name="Hasman H."/>
            <person name="Justensen U.S."/>
        </authorList>
    </citation>
    <scope>NUCLEOTIDE SEQUENCE [LARGE SCALE GENOMIC DNA]</scope>
    <source>
        <strain evidence="2 3">OUH 308042</strain>
    </source>
</reference>
<dbReference type="PANTHER" id="PTHR32063">
    <property type="match status" value="1"/>
</dbReference>
<dbReference type="SUPFAM" id="SSF82714">
    <property type="entry name" value="Multidrug efflux transporter AcrB TolC docking domain, DN and DC subdomains"/>
    <property type="match status" value="2"/>
</dbReference>
<keyword evidence="1" id="KW-0472">Membrane</keyword>
<evidence type="ECO:0000313" key="3">
    <source>
        <dbReference type="Proteomes" id="UP000031980"/>
    </source>
</evidence>
<feature type="transmembrane region" description="Helical" evidence="1">
    <location>
        <begin position="484"/>
        <end position="506"/>
    </location>
</feature>
<dbReference type="SUPFAM" id="SSF82866">
    <property type="entry name" value="Multidrug efflux transporter AcrB transmembrane domain"/>
    <property type="match status" value="2"/>
</dbReference>
<dbReference type="Proteomes" id="UP000031980">
    <property type="component" value="Unassembled WGS sequence"/>
</dbReference>
<dbReference type="SUPFAM" id="SSF82693">
    <property type="entry name" value="Multidrug efflux transporter AcrB pore domain, PN1, PN2, PC1 and PC2 subdomains"/>
    <property type="match status" value="2"/>
</dbReference>
<dbReference type="PRINTS" id="PR00702">
    <property type="entry name" value="ACRIFLAVINRP"/>
</dbReference>
<evidence type="ECO:0000313" key="2">
    <source>
        <dbReference type="EMBL" id="KIO44397.1"/>
    </source>
</evidence>
<gene>
    <name evidence="2" type="ORF">BA92_09345</name>
</gene>
<feature type="transmembrane region" description="Helical" evidence="1">
    <location>
        <begin position="897"/>
        <end position="917"/>
    </location>
</feature>
<keyword evidence="3" id="KW-1185">Reference proteome</keyword>
<feature type="transmembrane region" description="Helical" evidence="1">
    <location>
        <begin position="451"/>
        <end position="472"/>
    </location>
</feature>
<dbReference type="EMBL" id="JPIU01000039">
    <property type="protein sequence ID" value="KIO44397.1"/>
    <property type="molecule type" value="Genomic_DNA"/>
</dbReference>
<dbReference type="Gene3D" id="3.30.70.1430">
    <property type="entry name" value="Multidrug efflux transporter AcrB pore domain"/>
    <property type="match status" value="2"/>
</dbReference>
<dbReference type="RefSeq" id="WP_041505231.1">
    <property type="nucleotide sequence ID" value="NZ_JPIU01000039.1"/>
</dbReference>
<dbReference type="Gene3D" id="3.30.70.1440">
    <property type="entry name" value="Multidrug efflux transporter AcrB pore domain"/>
    <property type="match status" value="1"/>
</dbReference>
<dbReference type="AlphaFoldDB" id="A0A0C3NE61"/>
<dbReference type="Gene3D" id="1.20.1640.10">
    <property type="entry name" value="Multidrug efflux transporter AcrB transmembrane domain"/>
    <property type="match status" value="2"/>
</dbReference>
<proteinExistence type="predicted"/>
<feature type="transmembrane region" description="Helical" evidence="1">
    <location>
        <begin position="1003"/>
        <end position="1026"/>
    </location>
</feature>
<feature type="transmembrane region" description="Helical" evidence="1">
    <location>
        <begin position="356"/>
        <end position="372"/>
    </location>
</feature>
<feature type="transmembrane region" description="Helical" evidence="1">
    <location>
        <begin position="379"/>
        <end position="399"/>
    </location>
</feature>
<feature type="transmembrane region" description="Helical" evidence="1">
    <location>
        <begin position="538"/>
        <end position="559"/>
    </location>
</feature>
<sequence length="1033" mass="112872">MNSITKFAVKYPVSVLMLTLAVCLLGTISYNKLGTDLFPDLKNPSLYVEIKCGQRPPEEVEKLFASKAESQIARSEGVSSVYSVSKVGNAKITVEYAWDQDMDAAFLDLQRNLSQMSQEDGVDELNVTRYDANATPILTIALTHNEINDMNELRKIAENYMRNELVRVEGIADIQLNGQETAIVEINTDSYMLDAFNLDANTIASKIEGLNTNVSGGTIEEGDITYTVKGVNLIKTVEDIENIIVAFKETTSSGNSGESSGATSSSSSKAKAPIFLKDVATVTIRNQEPENIVRYNGERCLGISIFKENKYNTVNAVDNLLTKLQEFQKSMPAYNFHIISNQGDFIGSSINEVKDSALLGILLAVIILYVFLRRINMTLIVSVSIPISIIATFNLMYFNGLSINIMTLGGLALGAGMLVDNAIVVMENIFRNLDENKLSPAQAAVTGTSEVAGAITASTLTTIVVFLPIVYLQGAAGELFKEQAWTVSFSLLSSLFVSILFIPMLASRFVKKNQDVKSRAISIKGFGNFVGRVLKRKYAVILVAFILMVVSYLMLPFIGMEFMPKADSKEFAITLSMEPGLRLRSTDAAAGGIEETIKALGEDDIEWIYSIIGPSNINDPNGEKLEGEHQAQIKVKLKKESKLNADYFISNISETYPLQNGMEISYQQGESTLQSILGTEGAPLVVEVKGEELETIDELCKEIKQKITGIAGLYDIKTSMENGAPEVNIQIDRIKSGIYGINISDVTGQIKNKLQGKEAGTFDNKGESIDINIKVPEVSLAELGSIEISQSDKKYRLDEIADISIVTAPKEITRNNQSRIGRVTAMLEKGYTLGHIAPQVKKQIAEVEFPAKYTAKITGEEEMRQESFGGLGFALFLSILLVYMVMAAQFESLRHPFTILLTIPLAGVGCIWAFLLTGDTLNMMAFIGIIMLAGIAVNSSIILVDAINRLKAEGHPLEEAIMMAAQFRIRPIIMTSATTILALLPMCFGFGEGASLRSPMALAVIGGLATSTVMTLIVIPCVYYIIDKKKKVE</sequence>
<feature type="transmembrane region" description="Helical" evidence="1">
    <location>
        <begin position="972"/>
        <end position="991"/>
    </location>
</feature>
<feature type="transmembrane region" description="Helical" evidence="1">
    <location>
        <begin position="923"/>
        <end position="944"/>
    </location>
</feature>